<accession>A0A9W8YHB2</accession>
<evidence type="ECO:0000256" key="1">
    <source>
        <dbReference type="SAM" id="Coils"/>
    </source>
</evidence>
<proteinExistence type="predicted"/>
<name>A0A9W8YHB2_9PLEO</name>
<dbReference type="AlphaFoldDB" id="A0A9W8YHB2"/>
<protein>
    <submittedName>
        <fullName evidence="2">Uncharacterized protein</fullName>
    </submittedName>
</protein>
<organism evidence="2 3">
    <name type="scientific">Neocucurbitaria cava</name>
    <dbReference type="NCBI Taxonomy" id="798079"/>
    <lineage>
        <taxon>Eukaryota</taxon>
        <taxon>Fungi</taxon>
        <taxon>Dikarya</taxon>
        <taxon>Ascomycota</taxon>
        <taxon>Pezizomycotina</taxon>
        <taxon>Dothideomycetes</taxon>
        <taxon>Pleosporomycetidae</taxon>
        <taxon>Pleosporales</taxon>
        <taxon>Pleosporineae</taxon>
        <taxon>Cucurbitariaceae</taxon>
        <taxon>Neocucurbitaria</taxon>
    </lineage>
</organism>
<dbReference type="Proteomes" id="UP001140560">
    <property type="component" value="Unassembled WGS sequence"/>
</dbReference>
<gene>
    <name evidence="2" type="ORF">N0V83_001134</name>
</gene>
<sequence length="204" mass="22854">MSGKRNEALKREAAQATAAYMIERDAHNKSKERIDSLQKALKQAEQEIQRLVWIAKMKEVDEHSNIEQFGPYTDEEHLALTLPNVPNHPPNNIYEVLSPADSAKHGGTGDAVDDMMSPRSIRCDESSLIQDKSAEQNNDDTSTVPKQKGSIVVCIHSMLPMQSSLRRWGTVPELQDEQRYKNIVFAGRVSKVAELKSKKKSGGR</sequence>
<feature type="coiled-coil region" evidence="1">
    <location>
        <begin position="27"/>
        <end position="54"/>
    </location>
</feature>
<dbReference type="EMBL" id="JAPEUY010000002">
    <property type="protein sequence ID" value="KAJ4375856.1"/>
    <property type="molecule type" value="Genomic_DNA"/>
</dbReference>
<keyword evidence="1" id="KW-0175">Coiled coil</keyword>
<reference evidence="2" key="1">
    <citation type="submission" date="2022-10" db="EMBL/GenBank/DDBJ databases">
        <title>Tapping the CABI collections for fungal endophytes: first genome assemblies for Collariella, Neodidymelliopsis, Ascochyta clinopodiicola, Didymella pomorum, Didymosphaeria variabile, Neocosmospora piperis and Neocucurbitaria cava.</title>
        <authorList>
            <person name="Hill R."/>
        </authorList>
    </citation>
    <scope>NUCLEOTIDE SEQUENCE</scope>
    <source>
        <strain evidence="2">IMI 356814</strain>
    </source>
</reference>
<evidence type="ECO:0000313" key="2">
    <source>
        <dbReference type="EMBL" id="KAJ4375856.1"/>
    </source>
</evidence>
<evidence type="ECO:0000313" key="3">
    <source>
        <dbReference type="Proteomes" id="UP001140560"/>
    </source>
</evidence>
<keyword evidence="3" id="KW-1185">Reference proteome</keyword>
<comment type="caution">
    <text evidence="2">The sequence shown here is derived from an EMBL/GenBank/DDBJ whole genome shotgun (WGS) entry which is preliminary data.</text>
</comment>